<organism evidence="7 8">
    <name type="scientific">Labilibaculum antarcticum</name>
    <dbReference type="NCBI Taxonomy" id="1717717"/>
    <lineage>
        <taxon>Bacteria</taxon>
        <taxon>Pseudomonadati</taxon>
        <taxon>Bacteroidota</taxon>
        <taxon>Bacteroidia</taxon>
        <taxon>Marinilabiliales</taxon>
        <taxon>Marinifilaceae</taxon>
        <taxon>Labilibaculum</taxon>
    </lineage>
</organism>
<evidence type="ECO:0000256" key="2">
    <source>
        <dbReference type="ARBA" id="ARBA00023015"/>
    </source>
</evidence>
<evidence type="ECO:0000256" key="1">
    <source>
        <dbReference type="ARBA" id="ARBA00010641"/>
    </source>
</evidence>
<dbReference type="InterPro" id="IPR013324">
    <property type="entry name" value="RNA_pol_sigma_r3/r4-like"/>
</dbReference>
<dbReference type="GO" id="GO:0003677">
    <property type="term" value="F:DNA binding"/>
    <property type="evidence" value="ECO:0007669"/>
    <property type="project" value="InterPro"/>
</dbReference>
<dbReference type="PANTHER" id="PTHR43133">
    <property type="entry name" value="RNA POLYMERASE ECF-TYPE SIGMA FACTO"/>
    <property type="match status" value="1"/>
</dbReference>
<evidence type="ECO:0000256" key="4">
    <source>
        <dbReference type="ARBA" id="ARBA00023163"/>
    </source>
</evidence>
<dbReference type="InterPro" id="IPR013249">
    <property type="entry name" value="RNA_pol_sigma70_r4_t2"/>
</dbReference>
<dbReference type="AlphaFoldDB" id="A0A1Y1CS60"/>
<dbReference type="Gene3D" id="1.10.1740.10">
    <property type="match status" value="1"/>
</dbReference>
<evidence type="ECO:0008006" key="9">
    <source>
        <dbReference type="Google" id="ProtNLM"/>
    </source>
</evidence>
<evidence type="ECO:0000259" key="6">
    <source>
        <dbReference type="Pfam" id="PF08281"/>
    </source>
</evidence>
<dbReference type="InterPro" id="IPR036388">
    <property type="entry name" value="WH-like_DNA-bd_sf"/>
</dbReference>
<name>A0A1Y1CS60_9BACT</name>
<dbReference type="GO" id="GO:0006352">
    <property type="term" value="P:DNA-templated transcription initiation"/>
    <property type="evidence" value="ECO:0007669"/>
    <property type="project" value="InterPro"/>
</dbReference>
<dbReference type="Gene3D" id="1.10.10.10">
    <property type="entry name" value="Winged helix-like DNA-binding domain superfamily/Winged helix DNA-binding domain"/>
    <property type="match status" value="1"/>
</dbReference>
<protein>
    <recommendedName>
        <fullName evidence="9">RNA polymerase subunit sigma-70</fullName>
    </recommendedName>
</protein>
<dbReference type="RefSeq" id="WP_096432042.1">
    <property type="nucleotide sequence ID" value="NZ_AP018042.1"/>
</dbReference>
<evidence type="ECO:0000313" key="7">
    <source>
        <dbReference type="EMBL" id="BAX82061.1"/>
    </source>
</evidence>
<sequence length="173" mass="19988">MKKEDQFNQLLSENSERIHRICSYYNSNTEDQKDMYQEVLINIWKSLDNFKGNSAISTWIYRVAVNTSLSFTGKAFKQMKLMVNTDTQNLSSILDDEDLKNKQKEESQFNQLQNELNMLSVIDKTLISLLLEGLSMKDIADIIGINEPNVKVKIHRIKTQLKTKLTGGTHELK</sequence>
<accession>A0A1Y1CS60</accession>
<keyword evidence="3" id="KW-0731">Sigma factor</keyword>
<evidence type="ECO:0000259" key="5">
    <source>
        <dbReference type="Pfam" id="PF04542"/>
    </source>
</evidence>
<dbReference type="InterPro" id="IPR007627">
    <property type="entry name" value="RNA_pol_sigma70_r2"/>
</dbReference>
<dbReference type="InterPro" id="IPR039425">
    <property type="entry name" value="RNA_pol_sigma-70-like"/>
</dbReference>
<dbReference type="KEGG" id="mbas:ALGA_3769"/>
<reference evidence="7 8" key="1">
    <citation type="journal article" date="2018" name="Mar. Genomics">
        <title>Complete genome sequence of Marinifilaceae bacterium strain SPP2, isolated from the Antarctic marine sediment.</title>
        <authorList>
            <person name="Watanabe M."/>
            <person name="Kojima H."/>
            <person name="Fukui M."/>
        </authorList>
    </citation>
    <scope>NUCLEOTIDE SEQUENCE [LARGE SCALE GENOMIC DNA]</scope>
    <source>
        <strain evidence="7 8">SPP2</strain>
    </source>
</reference>
<dbReference type="PANTHER" id="PTHR43133:SF45">
    <property type="entry name" value="RNA POLYMERASE ECF-TYPE SIGMA FACTOR"/>
    <property type="match status" value="1"/>
</dbReference>
<comment type="similarity">
    <text evidence="1">Belongs to the sigma-70 factor family. ECF subfamily.</text>
</comment>
<evidence type="ECO:0000256" key="3">
    <source>
        <dbReference type="ARBA" id="ARBA00023082"/>
    </source>
</evidence>
<evidence type="ECO:0000313" key="8">
    <source>
        <dbReference type="Proteomes" id="UP000218267"/>
    </source>
</evidence>
<dbReference type="NCBIfam" id="TIGR02937">
    <property type="entry name" value="sigma70-ECF"/>
    <property type="match status" value="1"/>
</dbReference>
<feature type="domain" description="RNA polymerase sigma factor 70 region 4 type 2" evidence="6">
    <location>
        <begin position="110"/>
        <end position="161"/>
    </location>
</feature>
<dbReference type="OrthoDB" id="9780326at2"/>
<dbReference type="SUPFAM" id="SSF88659">
    <property type="entry name" value="Sigma3 and sigma4 domains of RNA polymerase sigma factors"/>
    <property type="match status" value="1"/>
</dbReference>
<dbReference type="Pfam" id="PF04542">
    <property type="entry name" value="Sigma70_r2"/>
    <property type="match status" value="1"/>
</dbReference>
<dbReference type="InterPro" id="IPR013325">
    <property type="entry name" value="RNA_pol_sigma_r2"/>
</dbReference>
<dbReference type="Pfam" id="PF08281">
    <property type="entry name" value="Sigma70_r4_2"/>
    <property type="match status" value="1"/>
</dbReference>
<dbReference type="SUPFAM" id="SSF88946">
    <property type="entry name" value="Sigma2 domain of RNA polymerase sigma factors"/>
    <property type="match status" value="1"/>
</dbReference>
<dbReference type="GO" id="GO:0016987">
    <property type="term" value="F:sigma factor activity"/>
    <property type="evidence" value="ECO:0007669"/>
    <property type="project" value="UniProtKB-KW"/>
</dbReference>
<keyword evidence="2" id="KW-0805">Transcription regulation</keyword>
<keyword evidence="4" id="KW-0804">Transcription</keyword>
<dbReference type="InterPro" id="IPR014284">
    <property type="entry name" value="RNA_pol_sigma-70_dom"/>
</dbReference>
<proteinExistence type="inferred from homology"/>
<reference evidence="8" key="2">
    <citation type="journal article" date="2020" name="Antonie Van Leeuwenhoek">
        <title>Labilibaculum antarcticum sp. nov., a novel facultative anaerobic, psychrotorelant bacterium isolated from marine sediment of Antarctica.</title>
        <authorList>
            <person name="Watanabe M."/>
            <person name="Kojima H."/>
            <person name="Fukui M."/>
        </authorList>
    </citation>
    <scope>NUCLEOTIDE SEQUENCE [LARGE SCALE GENOMIC DNA]</scope>
    <source>
        <strain evidence="8">SPP2</strain>
    </source>
</reference>
<feature type="domain" description="RNA polymerase sigma-70 region 2" evidence="5">
    <location>
        <begin position="11"/>
        <end position="70"/>
    </location>
</feature>
<dbReference type="EMBL" id="AP018042">
    <property type="protein sequence ID" value="BAX82061.1"/>
    <property type="molecule type" value="Genomic_DNA"/>
</dbReference>
<dbReference type="Proteomes" id="UP000218267">
    <property type="component" value="Chromosome"/>
</dbReference>
<keyword evidence="8" id="KW-1185">Reference proteome</keyword>
<gene>
    <name evidence="7" type="ORF">ALGA_3769</name>
</gene>